<dbReference type="PANTHER" id="PTHR38791">
    <property type="entry name" value="ZN(II)2CYS6 TRANSCRIPTION FACTOR (EUROFUNG)-RELATED-RELATED"/>
    <property type="match status" value="1"/>
</dbReference>
<keyword evidence="3" id="KW-0804">Transcription</keyword>
<feature type="domain" description="Zn(2)-C6 fungal-type" evidence="6">
    <location>
        <begin position="10"/>
        <end position="43"/>
    </location>
</feature>
<evidence type="ECO:0000256" key="5">
    <source>
        <dbReference type="SAM" id="MobiDB-lite"/>
    </source>
</evidence>
<evidence type="ECO:0000259" key="6">
    <source>
        <dbReference type="PROSITE" id="PS50048"/>
    </source>
</evidence>
<dbReference type="SMART" id="SM00066">
    <property type="entry name" value="GAL4"/>
    <property type="match status" value="1"/>
</dbReference>
<proteinExistence type="predicted"/>
<evidence type="ECO:0000256" key="1">
    <source>
        <dbReference type="ARBA" id="ARBA00023015"/>
    </source>
</evidence>
<sequence>MVNTGLPSRACENCRQRRVTVLQCDYRRPSCERCERAGRPCAYRDLESRELSFRIRTPASYGHQVDNNNDTKKDQGQQPRSPPPSPAHALTEPWDVHIIPLILSQFSFPLPDGGRFYGSLECFTAILPTMRPDSIMRFACDAVGYVFLVNKAPSRELATRHRRAYGQALQRLRRALEVPILQRDDGVLLAVWLLCLYELMLGTPPDAPGLGPSNWAAHSMALIGLLRARGREQFRTSTGCQLFQLCYHHIQTCALQSGTEPDPEAKQWFETIQSTVNIANPLYLFLPFFFQGDEAARIISKTLNAWGRSTQTQEKLGIIEAAFQATRELEITMDQSWERLQSCSHHPGNAPAPTMTTAAAKGAHLLLHIRNHIDTCVLRVNSVLLELLRETNAWSSIWSETRKDLDHLQQSCVDVARDRADRILLTLPQLMPENNAGPLPGWANAMRLMWPARVIILASPATRGIRAEAAGEVLRRIAYEVGIMQAVGSFFQPVSLS</sequence>
<dbReference type="SUPFAM" id="SSF57701">
    <property type="entry name" value="Zn2/Cys6 DNA-binding domain"/>
    <property type="match status" value="1"/>
</dbReference>
<keyword evidence="8" id="KW-1185">Reference proteome</keyword>
<dbReference type="Pfam" id="PF00172">
    <property type="entry name" value="Zn_clus"/>
    <property type="match status" value="1"/>
</dbReference>
<evidence type="ECO:0000313" key="7">
    <source>
        <dbReference type="EMBL" id="KAL2832195.1"/>
    </source>
</evidence>
<comment type="caution">
    <text evidence="7">The sequence shown here is derived from an EMBL/GenBank/DDBJ whole genome shotgun (WGS) entry which is preliminary data.</text>
</comment>
<keyword evidence="1" id="KW-0805">Transcription regulation</keyword>
<evidence type="ECO:0000256" key="4">
    <source>
        <dbReference type="ARBA" id="ARBA00023242"/>
    </source>
</evidence>
<dbReference type="Gene3D" id="4.10.240.10">
    <property type="entry name" value="Zn(2)-C6 fungal-type DNA-binding domain"/>
    <property type="match status" value="1"/>
</dbReference>
<dbReference type="InterPro" id="IPR036864">
    <property type="entry name" value="Zn2-C6_fun-type_DNA-bd_sf"/>
</dbReference>
<name>A0ABR4IWP5_9EURO</name>
<protein>
    <recommendedName>
        <fullName evidence="6">Zn(2)-C6 fungal-type domain-containing protein</fullName>
    </recommendedName>
</protein>
<dbReference type="Pfam" id="PF11951">
    <property type="entry name" value="Fungal_trans_2"/>
    <property type="match status" value="1"/>
</dbReference>
<accession>A0ABR4IWP5</accession>
<dbReference type="CDD" id="cd00067">
    <property type="entry name" value="GAL4"/>
    <property type="match status" value="1"/>
</dbReference>
<feature type="region of interest" description="Disordered" evidence="5">
    <location>
        <begin position="60"/>
        <end position="89"/>
    </location>
</feature>
<gene>
    <name evidence="7" type="ORF">BJY01DRAFT_254014</name>
</gene>
<reference evidence="7 8" key="1">
    <citation type="submission" date="2024-07" db="EMBL/GenBank/DDBJ databases">
        <title>Section-level genome sequencing and comparative genomics of Aspergillus sections Usti and Cavernicolus.</title>
        <authorList>
            <consortium name="Lawrence Berkeley National Laboratory"/>
            <person name="Nybo J.L."/>
            <person name="Vesth T.C."/>
            <person name="Theobald S."/>
            <person name="Frisvad J.C."/>
            <person name="Larsen T.O."/>
            <person name="Kjaerboelling I."/>
            <person name="Rothschild-Mancinelli K."/>
            <person name="Lyhne E.K."/>
            <person name="Kogle M.E."/>
            <person name="Barry K."/>
            <person name="Clum A."/>
            <person name="Na H."/>
            <person name="Ledsgaard L."/>
            <person name="Lin J."/>
            <person name="Lipzen A."/>
            <person name="Kuo A."/>
            <person name="Riley R."/>
            <person name="Mondo S."/>
            <person name="Labutti K."/>
            <person name="Haridas S."/>
            <person name="Pangalinan J."/>
            <person name="Salamov A.A."/>
            <person name="Simmons B.A."/>
            <person name="Magnuson J.K."/>
            <person name="Chen J."/>
            <person name="Drula E."/>
            <person name="Henrissat B."/>
            <person name="Wiebenga A."/>
            <person name="Lubbers R.J."/>
            <person name="Gomes A.C."/>
            <person name="Makela M.R."/>
            <person name="Stajich J."/>
            <person name="Grigoriev I.V."/>
            <person name="Mortensen U.H."/>
            <person name="De Vries R.P."/>
            <person name="Baker S.E."/>
            <person name="Andersen M.R."/>
        </authorList>
    </citation>
    <scope>NUCLEOTIDE SEQUENCE [LARGE SCALE GENOMIC DNA]</scope>
    <source>
        <strain evidence="7 8">CBS 123904</strain>
    </source>
</reference>
<keyword evidence="2" id="KW-0238">DNA-binding</keyword>
<organism evidence="7 8">
    <name type="scientific">Aspergillus pseudoustus</name>
    <dbReference type="NCBI Taxonomy" id="1810923"/>
    <lineage>
        <taxon>Eukaryota</taxon>
        <taxon>Fungi</taxon>
        <taxon>Dikarya</taxon>
        <taxon>Ascomycota</taxon>
        <taxon>Pezizomycotina</taxon>
        <taxon>Eurotiomycetes</taxon>
        <taxon>Eurotiomycetidae</taxon>
        <taxon>Eurotiales</taxon>
        <taxon>Aspergillaceae</taxon>
        <taxon>Aspergillus</taxon>
        <taxon>Aspergillus subgen. Nidulantes</taxon>
    </lineage>
</organism>
<dbReference type="Proteomes" id="UP001610446">
    <property type="component" value="Unassembled WGS sequence"/>
</dbReference>
<dbReference type="InterPro" id="IPR021858">
    <property type="entry name" value="Fun_TF"/>
</dbReference>
<evidence type="ECO:0000256" key="2">
    <source>
        <dbReference type="ARBA" id="ARBA00023125"/>
    </source>
</evidence>
<evidence type="ECO:0000256" key="3">
    <source>
        <dbReference type="ARBA" id="ARBA00023163"/>
    </source>
</evidence>
<dbReference type="InterPro" id="IPR053175">
    <property type="entry name" value="DHMBA_Reg_Transcription_Factor"/>
</dbReference>
<evidence type="ECO:0000313" key="8">
    <source>
        <dbReference type="Proteomes" id="UP001610446"/>
    </source>
</evidence>
<dbReference type="InterPro" id="IPR001138">
    <property type="entry name" value="Zn2Cys6_DnaBD"/>
</dbReference>
<dbReference type="EMBL" id="JBFXLU010000269">
    <property type="protein sequence ID" value="KAL2832195.1"/>
    <property type="molecule type" value="Genomic_DNA"/>
</dbReference>
<keyword evidence="4" id="KW-0539">Nucleus</keyword>
<dbReference type="PROSITE" id="PS50048">
    <property type="entry name" value="ZN2_CY6_FUNGAL_2"/>
    <property type="match status" value="1"/>
</dbReference>